<evidence type="ECO:0000256" key="10">
    <source>
        <dbReference type="HAMAP-Rule" id="MF_01405"/>
    </source>
</evidence>
<dbReference type="NCBIfam" id="TIGR00042">
    <property type="entry name" value="RdgB/HAM1 family non-canonical purine NTP pyrophosphatase"/>
    <property type="match status" value="1"/>
</dbReference>
<dbReference type="GO" id="GO:0017111">
    <property type="term" value="F:ribonucleoside triphosphate phosphatase activity"/>
    <property type="evidence" value="ECO:0007669"/>
    <property type="project" value="InterPro"/>
</dbReference>
<evidence type="ECO:0000256" key="2">
    <source>
        <dbReference type="ARBA" id="ARBA00011738"/>
    </source>
</evidence>
<feature type="binding site" evidence="10">
    <location>
        <begin position="183"/>
        <end position="184"/>
    </location>
    <ligand>
        <name>substrate</name>
    </ligand>
</feature>
<reference evidence="12 13" key="1">
    <citation type="submission" date="2019-06" db="EMBL/GenBank/DDBJ databases">
        <title>Cerasibacillus sp. nov., isolated from maize field.</title>
        <authorList>
            <person name="Lin S.-Y."/>
            <person name="Tsai C.-F."/>
            <person name="Young C.-C."/>
        </authorList>
    </citation>
    <scope>NUCLEOTIDE SEQUENCE [LARGE SCALE GENOMIC DNA]</scope>
    <source>
        <strain evidence="12 13">CC-CFT480</strain>
    </source>
</reference>
<dbReference type="GO" id="GO:0036222">
    <property type="term" value="F:XTP diphosphatase activity"/>
    <property type="evidence" value="ECO:0007669"/>
    <property type="project" value="UniProtKB-UniRule"/>
</dbReference>
<dbReference type="EC" id="3.6.1.66" evidence="10"/>
<name>A0A5C8NN22_9BACI</name>
<comment type="caution">
    <text evidence="12">The sequence shown here is derived from an EMBL/GenBank/DDBJ whole genome shotgun (WGS) entry which is preliminary data.</text>
</comment>
<comment type="similarity">
    <text evidence="1 10 11">Belongs to the HAM1 NTPase family.</text>
</comment>
<feature type="binding site" evidence="10">
    <location>
        <begin position="9"/>
        <end position="14"/>
    </location>
    <ligand>
        <name>substrate</name>
    </ligand>
</feature>
<dbReference type="Pfam" id="PF01725">
    <property type="entry name" value="Ham1p_like"/>
    <property type="match status" value="1"/>
</dbReference>
<dbReference type="InterPro" id="IPR020922">
    <property type="entry name" value="dITP/XTP_pyrophosphatase"/>
</dbReference>
<gene>
    <name evidence="12" type="ORF">FHP05_12185</name>
</gene>
<comment type="function">
    <text evidence="10">Pyrophosphatase that catalyzes the hydrolysis of nucleoside triphosphates to their monophosphate derivatives, with a high preference for the non-canonical purine nucleotides XTP (xanthosine triphosphate), dITP (deoxyinosine triphosphate) and ITP. Seems to function as a house-cleaning enzyme that removes non-canonical purine nucleotides from the nucleotide pool, thus preventing their incorporation into DNA/RNA and avoiding chromosomal lesions.</text>
</comment>
<comment type="catalytic activity">
    <reaction evidence="9 10">
        <text>XTP + H2O = XMP + diphosphate + H(+)</text>
        <dbReference type="Rhea" id="RHEA:28610"/>
        <dbReference type="ChEBI" id="CHEBI:15377"/>
        <dbReference type="ChEBI" id="CHEBI:15378"/>
        <dbReference type="ChEBI" id="CHEBI:33019"/>
        <dbReference type="ChEBI" id="CHEBI:57464"/>
        <dbReference type="ChEBI" id="CHEBI:61314"/>
        <dbReference type="EC" id="3.6.1.66"/>
    </reaction>
</comment>
<keyword evidence="13" id="KW-1185">Reference proteome</keyword>
<dbReference type="GO" id="GO:0046872">
    <property type="term" value="F:metal ion binding"/>
    <property type="evidence" value="ECO:0007669"/>
    <property type="project" value="UniProtKB-KW"/>
</dbReference>
<protein>
    <recommendedName>
        <fullName evidence="10">dITP/XTP pyrophosphatase</fullName>
        <ecNumber evidence="10">3.6.1.66</ecNumber>
    </recommendedName>
    <alternativeName>
        <fullName evidence="10">Non-canonical purine NTP pyrophosphatase</fullName>
    </alternativeName>
    <alternativeName>
        <fullName evidence="10">Non-standard purine NTP pyrophosphatase</fullName>
    </alternativeName>
    <alternativeName>
        <fullName evidence="10">Nucleoside-triphosphate diphosphatase</fullName>
    </alternativeName>
    <alternativeName>
        <fullName evidence="10">Nucleoside-triphosphate pyrophosphatase</fullName>
        <shortName evidence="10">NTPase</shortName>
    </alternativeName>
</protein>
<feature type="binding site" evidence="10">
    <location>
        <position position="72"/>
    </location>
    <ligand>
        <name>Mg(2+)</name>
        <dbReference type="ChEBI" id="CHEBI:18420"/>
    </ligand>
</feature>
<dbReference type="PANTHER" id="PTHR11067:SF9">
    <property type="entry name" value="INOSINE TRIPHOSPHATE PYROPHOSPHATASE"/>
    <property type="match status" value="1"/>
</dbReference>
<evidence type="ECO:0000256" key="1">
    <source>
        <dbReference type="ARBA" id="ARBA00008023"/>
    </source>
</evidence>
<evidence type="ECO:0000256" key="11">
    <source>
        <dbReference type="RuleBase" id="RU003781"/>
    </source>
</evidence>
<evidence type="ECO:0000256" key="6">
    <source>
        <dbReference type="ARBA" id="ARBA00022842"/>
    </source>
</evidence>
<feature type="binding site" evidence="10">
    <location>
        <position position="178"/>
    </location>
    <ligand>
        <name>substrate</name>
    </ligand>
</feature>
<keyword evidence="5 10" id="KW-0378">Hydrolase</keyword>
<dbReference type="GO" id="GO:0035870">
    <property type="term" value="F:dITP diphosphatase activity"/>
    <property type="evidence" value="ECO:0007669"/>
    <property type="project" value="UniProtKB-UniRule"/>
</dbReference>
<keyword evidence="7 10" id="KW-0546">Nucleotide metabolism</keyword>
<dbReference type="SUPFAM" id="SSF52972">
    <property type="entry name" value="ITPase-like"/>
    <property type="match status" value="1"/>
</dbReference>
<evidence type="ECO:0000256" key="5">
    <source>
        <dbReference type="ARBA" id="ARBA00022801"/>
    </source>
</evidence>
<evidence type="ECO:0000256" key="4">
    <source>
        <dbReference type="ARBA" id="ARBA00022741"/>
    </source>
</evidence>
<dbReference type="PANTHER" id="PTHR11067">
    <property type="entry name" value="INOSINE TRIPHOSPHATE PYROPHOSPHATASE/HAM1 PROTEIN"/>
    <property type="match status" value="1"/>
</dbReference>
<accession>A0A5C8NN22</accession>
<evidence type="ECO:0000256" key="3">
    <source>
        <dbReference type="ARBA" id="ARBA00022723"/>
    </source>
</evidence>
<keyword evidence="6 10" id="KW-0460">Magnesium</keyword>
<dbReference type="GO" id="GO:0036220">
    <property type="term" value="F:ITP diphosphatase activity"/>
    <property type="evidence" value="ECO:0007669"/>
    <property type="project" value="UniProtKB-UniRule"/>
</dbReference>
<dbReference type="CDD" id="cd00515">
    <property type="entry name" value="HAM1"/>
    <property type="match status" value="1"/>
</dbReference>
<dbReference type="InterPro" id="IPR002637">
    <property type="entry name" value="RdgB/HAM1"/>
</dbReference>
<dbReference type="InterPro" id="IPR029001">
    <property type="entry name" value="ITPase-like_fam"/>
</dbReference>
<comment type="cofactor">
    <cofactor evidence="10">
        <name>Mg(2+)</name>
        <dbReference type="ChEBI" id="CHEBI:18420"/>
    </cofactor>
    <text evidence="10">Binds 1 Mg(2+) ion per subunit.</text>
</comment>
<dbReference type="EMBL" id="VDUW01000009">
    <property type="protein sequence ID" value="TXL62556.1"/>
    <property type="molecule type" value="Genomic_DNA"/>
</dbReference>
<sequence length="199" mass="22295">MTKQIIIATKNKGKSKEFKEFFAKYGIEAISLLELDEEIVDVEETGNSFRENAALKAETIANHLQQMVLADDSGLEVDVLDGKPGIYSARYAGEPTDDEKNIQKLLQELAGVPKEKRGARFVCTLAIAEPGNETIFRTGFCEGKISTQKKGNHGFGYDPVFVPENYNLTMAELPSNEKNKISHRKYAMDELEDWLEQSN</sequence>
<dbReference type="RefSeq" id="WP_147668630.1">
    <property type="nucleotide sequence ID" value="NZ_VDUW01000009.1"/>
</dbReference>
<comment type="catalytic activity">
    <reaction evidence="8 10">
        <text>dITP + H2O = dIMP + diphosphate + H(+)</text>
        <dbReference type="Rhea" id="RHEA:28342"/>
        <dbReference type="ChEBI" id="CHEBI:15377"/>
        <dbReference type="ChEBI" id="CHEBI:15378"/>
        <dbReference type="ChEBI" id="CHEBI:33019"/>
        <dbReference type="ChEBI" id="CHEBI:61194"/>
        <dbReference type="ChEBI" id="CHEBI:61382"/>
        <dbReference type="EC" id="3.6.1.66"/>
    </reaction>
</comment>
<dbReference type="HAMAP" id="MF_01405">
    <property type="entry name" value="Non_canon_purine_NTPase"/>
    <property type="match status" value="1"/>
</dbReference>
<evidence type="ECO:0000256" key="7">
    <source>
        <dbReference type="ARBA" id="ARBA00023080"/>
    </source>
</evidence>
<feature type="active site" description="Proton acceptor" evidence="10">
    <location>
        <position position="72"/>
    </location>
</feature>
<dbReference type="FunFam" id="3.90.950.10:FF:000001">
    <property type="entry name" value="dITP/XTP pyrophosphatase"/>
    <property type="match status" value="1"/>
</dbReference>
<comment type="catalytic activity">
    <reaction evidence="10">
        <text>ITP + H2O = IMP + diphosphate + H(+)</text>
        <dbReference type="Rhea" id="RHEA:29399"/>
        <dbReference type="ChEBI" id="CHEBI:15377"/>
        <dbReference type="ChEBI" id="CHEBI:15378"/>
        <dbReference type="ChEBI" id="CHEBI:33019"/>
        <dbReference type="ChEBI" id="CHEBI:58053"/>
        <dbReference type="ChEBI" id="CHEBI:61402"/>
        <dbReference type="EC" id="3.6.1.66"/>
    </reaction>
</comment>
<proteinExistence type="inferred from homology"/>
<keyword evidence="3 10" id="KW-0479">Metal-binding</keyword>
<evidence type="ECO:0000313" key="12">
    <source>
        <dbReference type="EMBL" id="TXL62556.1"/>
    </source>
</evidence>
<organism evidence="12 13">
    <name type="scientific">Cerasibacillus terrae</name>
    <dbReference type="NCBI Taxonomy" id="2498845"/>
    <lineage>
        <taxon>Bacteria</taxon>
        <taxon>Bacillati</taxon>
        <taxon>Bacillota</taxon>
        <taxon>Bacilli</taxon>
        <taxon>Bacillales</taxon>
        <taxon>Bacillaceae</taxon>
        <taxon>Cerasibacillus</taxon>
    </lineage>
</organism>
<dbReference type="Gene3D" id="3.90.950.10">
    <property type="match status" value="1"/>
</dbReference>
<comment type="subunit">
    <text evidence="2 10">Homodimer.</text>
</comment>
<evidence type="ECO:0000256" key="9">
    <source>
        <dbReference type="ARBA" id="ARBA00052017"/>
    </source>
</evidence>
<dbReference type="GO" id="GO:0005829">
    <property type="term" value="C:cytosol"/>
    <property type="evidence" value="ECO:0007669"/>
    <property type="project" value="TreeGrafter"/>
</dbReference>
<evidence type="ECO:0000313" key="13">
    <source>
        <dbReference type="Proteomes" id="UP000321574"/>
    </source>
</evidence>
<dbReference type="GO" id="GO:0009146">
    <property type="term" value="P:purine nucleoside triphosphate catabolic process"/>
    <property type="evidence" value="ECO:0007669"/>
    <property type="project" value="UniProtKB-UniRule"/>
</dbReference>
<dbReference type="GO" id="GO:0000166">
    <property type="term" value="F:nucleotide binding"/>
    <property type="evidence" value="ECO:0007669"/>
    <property type="project" value="UniProtKB-KW"/>
</dbReference>
<dbReference type="NCBIfam" id="NF011397">
    <property type="entry name" value="PRK14822.1"/>
    <property type="match status" value="1"/>
</dbReference>
<dbReference type="AlphaFoldDB" id="A0A5C8NN22"/>
<dbReference type="Proteomes" id="UP000321574">
    <property type="component" value="Unassembled WGS sequence"/>
</dbReference>
<feature type="binding site" evidence="10">
    <location>
        <position position="43"/>
    </location>
    <ligand>
        <name>Mg(2+)</name>
        <dbReference type="ChEBI" id="CHEBI:18420"/>
    </ligand>
</feature>
<evidence type="ECO:0000256" key="8">
    <source>
        <dbReference type="ARBA" id="ARBA00051875"/>
    </source>
</evidence>
<dbReference type="OrthoDB" id="9807456at2"/>
<keyword evidence="4 10" id="KW-0547">Nucleotide-binding</keyword>
<dbReference type="GO" id="GO:0009117">
    <property type="term" value="P:nucleotide metabolic process"/>
    <property type="evidence" value="ECO:0007669"/>
    <property type="project" value="UniProtKB-KW"/>
</dbReference>
<feature type="binding site" evidence="10">
    <location>
        <position position="73"/>
    </location>
    <ligand>
        <name>substrate</name>
    </ligand>
</feature>
<feature type="binding site" evidence="10">
    <location>
        <begin position="155"/>
        <end position="158"/>
    </location>
    <ligand>
        <name>substrate</name>
    </ligand>
</feature>